<evidence type="ECO:0000313" key="3">
    <source>
        <dbReference type="Proteomes" id="UP000014216"/>
    </source>
</evidence>
<gene>
    <name evidence="2" type="ORF">Dpo_3c03900</name>
</gene>
<reference evidence="2 3" key="1">
    <citation type="journal article" date="2013" name="Genome Announc.">
        <title>Draft Genome Sequence of Desulfotignum phosphitoxidans DSM 13687 Strain FiPS-3.</title>
        <authorList>
            <person name="Poehlein A."/>
            <person name="Daniel R."/>
            <person name="Simeonova D.D."/>
        </authorList>
    </citation>
    <scope>NUCLEOTIDE SEQUENCE [LARGE SCALE GENOMIC DNA]</scope>
    <source>
        <strain evidence="2 3">DSM 13687</strain>
    </source>
</reference>
<keyword evidence="1" id="KW-1133">Transmembrane helix</keyword>
<protein>
    <recommendedName>
        <fullName evidence="4">DUF106 domain-containing protein</fullName>
    </recommendedName>
</protein>
<evidence type="ECO:0008006" key="4">
    <source>
        <dbReference type="Google" id="ProtNLM"/>
    </source>
</evidence>
<dbReference type="EMBL" id="APJX01000003">
    <property type="protein sequence ID" value="EMS80245.1"/>
    <property type="molecule type" value="Genomic_DNA"/>
</dbReference>
<accession>S0G016</accession>
<name>S0G016_9BACT</name>
<keyword evidence="3" id="KW-1185">Reference proteome</keyword>
<feature type="transmembrane region" description="Helical" evidence="1">
    <location>
        <begin position="133"/>
        <end position="154"/>
    </location>
</feature>
<dbReference type="AlphaFoldDB" id="S0G016"/>
<comment type="caution">
    <text evidence="2">The sequence shown here is derived from an EMBL/GenBank/DDBJ whole genome shotgun (WGS) entry which is preliminary data.</text>
</comment>
<keyword evidence="1" id="KW-0812">Transmembrane</keyword>
<dbReference type="Proteomes" id="UP000014216">
    <property type="component" value="Unassembled WGS sequence"/>
</dbReference>
<feature type="transmembrane region" description="Helical" evidence="1">
    <location>
        <begin position="100"/>
        <end position="121"/>
    </location>
</feature>
<evidence type="ECO:0000313" key="2">
    <source>
        <dbReference type="EMBL" id="EMS80245.1"/>
    </source>
</evidence>
<proteinExistence type="predicted"/>
<feature type="transmembrane region" description="Helical" evidence="1">
    <location>
        <begin position="27"/>
        <end position="51"/>
    </location>
</feature>
<evidence type="ECO:0000256" key="1">
    <source>
        <dbReference type="SAM" id="Phobius"/>
    </source>
</evidence>
<sequence length="171" mass="19004">MDSIQGILTFIDPVLIFPYRLFDNPMAGWWVGTFCLAAWAVLIGEITLAIAGKINRSAVSTNLDDTMYYHEQSMKAKQAGDEKAYKGINKLANEAYGKSFFLLMAMGMAALWPAFFAVAWLDQRFGNIGFTMPAWAGGIELSFTAPFILIYICLRVAWSRIKKKLKPASAA</sequence>
<dbReference type="RefSeq" id="WP_006965596.1">
    <property type="nucleotide sequence ID" value="NZ_APJX01000003.1"/>
</dbReference>
<dbReference type="OrthoDB" id="1806539at2"/>
<keyword evidence="1" id="KW-0472">Membrane</keyword>
<organism evidence="2 3">
    <name type="scientific">Desulfotignum phosphitoxidans DSM 13687</name>
    <dbReference type="NCBI Taxonomy" id="1286635"/>
    <lineage>
        <taxon>Bacteria</taxon>
        <taxon>Pseudomonadati</taxon>
        <taxon>Thermodesulfobacteriota</taxon>
        <taxon>Desulfobacteria</taxon>
        <taxon>Desulfobacterales</taxon>
        <taxon>Desulfobacteraceae</taxon>
        <taxon>Desulfotignum</taxon>
    </lineage>
</organism>